<feature type="region of interest" description="Disordered" evidence="1">
    <location>
        <begin position="125"/>
        <end position="158"/>
    </location>
</feature>
<proteinExistence type="predicted"/>
<accession>A0AAV5WLD8</accession>
<name>A0AAV5WLD8_9BILA</name>
<feature type="region of interest" description="Disordered" evidence="1">
    <location>
        <begin position="1"/>
        <end position="109"/>
    </location>
</feature>
<feature type="compositionally biased region" description="Basic and acidic residues" evidence="1">
    <location>
        <begin position="17"/>
        <end position="82"/>
    </location>
</feature>
<evidence type="ECO:0000313" key="2">
    <source>
        <dbReference type="EMBL" id="GMT31776.1"/>
    </source>
</evidence>
<feature type="compositionally biased region" description="Basic and acidic residues" evidence="1">
    <location>
        <begin position="1"/>
        <end position="10"/>
    </location>
</feature>
<feature type="non-terminal residue" evidence="2">
    <location>
        <position position="1"/>
    </location>
</feature>
<organism evidence="2 3">
    <name type="scientific">Pristionchus fissidentatus</name>
    <dbReference type="NCBI Taxonomy" id="1538716"/>
    <lineage>
        <taxon>Eukaryota</taxon>
        <taxon>Metazoa</taxon>
        <taxon>Ecdysozoa</taxon>
        <taxon>Nematoda</taxon>
        <taxon>Chromadorea</taxon>
        <taxon>Rhabditida</taxon>
        <taxon>Rhabditina</taxon>
        <taxon>Diplogasteromorpha</taxon>
        <taxon>Diplogasteroidea</taxon>
        <taxon>Neodiplogasteridae</taxon>
        <taxon>Pristionchus</taxon>
    </lineage>
</organism>
<protein>
    <submittedName>
        <fullName evidence="2">Uncharacterized protein</fullName>
    </submittedName>
</protein>
<dbReference type="AlphaFoldDB" id="A0AAV5WLD8"/>
<keyword evidence="3" id="KW-1185">Reference proteome</keyword>
<gene>
    <name evidence="2" type="ORF">PFISCL1PPCAC_23073</name>
</gene>
<dbReference type="EMBL" id="BTSY01000006">
    <property type="protein sequence ID" value="GMT31776.1"/>
    <property type="molecule type" value="Genomic_DNA"/>
</dbReference>
<evidence type="ECO:0000256" key="1">
    <source>
        <dbReference type="SAM" id="MobiDB-lite"/>
    </source>
</evidence>
<reference evidence="2" key="1">
    <citation type="submission" date="2023-10" db="EMBL/GenBank/DDBJ databases">
        <title>Genome assembly of Pristionchus species.</title>
        <authorList>
            <person name="Yoshida K."/>
            <person name="Sommer R.J."/>
        </authorList>
    </citation>
    <scope>NUCLEOTIDE SEQUENCE</scope>
    <source>
        <strain evidence="2">RS5133</strain>
    </source>
</reference>
<dbReference type="Proteomes" id="UP001432322">
    <property type="component" value="Unassembled WGS sequence"/>
</dbReference>
<sequence>SEKQHTKSVDIEEENEPIEKEKEENKRIEKEKEESRSDIGESAKQHEKSVDIEEENERIQKEKEEIERIEKEKEQCRSDIGERNQSGSAVLKSSVGTLNEKTTSKKRFETIPSGIHRIRKYVVHGPHQSSLQSARKAGPSEGREWNGRLTGGGQRCDPGKEKVGHILGSFSQSFDVPEYY</sequence>
<comment type="caution">
    <text evidence="2">The sequence shown here is derived from an EMBL/GenBank/DDBJ whole genome shotgun (WGS) entry which is preliminary data.</text>
</comment>
<evidence type="ECO:0000313" key="3">
    <source>
        <dbReference type="Proteomes" id="UP001432322"/>
    </source>
</evidence>